<gene>
    <name evidence="2" type="ORF">F7Q99_35345</name>
</gene>
<dbReference type="EMBL" id="WBOF01000004">
    <property type="protein sequence ID" value="MQS17317.1"/>
    <property type="molecule type" value="Genomic_DNA"/>
</dbReference>
<feature type="transmembrane region" description="Helical" evidence="1">
    <location>
        <begin position="54"/>
        <end position="78"/>
    </location>
</feature>
<evidence type="ECO:0000256" key="1">
    <source>
        <dbReference type="SAM" id="Phobius"/>
    </source>
</evidence>
<comment type="caution">
    <text evidence="2">The sequence shown here is derived from an EMBL/GenBank/DDBJ whole genome shotgun (WGS) entry which is preliminary data.</text>
</comment>
<proteinExistence type="predicted"/>
<keyword evidence="1" id="KW-1133">Transmembrane helix</keyword>
<name>A0A6N7L3G6_9ACTN</name>
<feature type="transmembrane region" description="Helical" evidence="1">
    <location>
        <begin position="20"/>
        <end position="42"/>
    </location>
</feature>
<protein>
    <submittedName>
        <fullName evidence="2">Uncharacterized protein</fullName>
    </submittedName>
</protein>
<keyword evidence="1" id="KW-0812">Transmembrane</keyword>
<sequence length="196" mass="21264">MTFSSRIQVSADAQGEPDYTAPAGGIAVGTMWVVMITAMYFALESRLLHDHRNVALAVVVAATVTASCAVFLAARAFFRRFGAHWWHIILATVVLCCVGAKAPEAAAYVFPDQMERYHRELGGPGQCLHGTPYGSEREFPKASQVTYDNQAPGRMTVTPLDRSYPPLVLDHAVRGGLHALTPADAKARQILESYGC</sequence>
<dbReference type="AlphaFoldDB" id="A0A6N7L3G6"/>
<evidence type="ECO:0000313" key="2">
    <source>
        <dbReference type="EMBL" id="MQS17317.1"/>
    </source>
</evidence>
<keyword evidence="3" id="KW-1185">Reference proteome</keyword>
<evidence type="ECO:0000313" key="3">
    <source>
        <dbReference type="Proteomes" id="UP000450000"/>
    </source>
</evidence>
<feature type="transmembrane region" description="Helical" evidence="1">
    <location>
        <begin position="84"/>
        <end position="110"/>
    </location>
</feature>
<dbReference type="OrthoDB" id="4155285at2"/>
<dbReference type="RefSeq" id="WP_153469974.1">
    <property type="nucleotide sequence ID" value="NZ_WBOF01000004.1"/>
</dbReference>
<keyword evidence="1" id="KW-0472">Membrane</keyword>
<accession>A0A6N7L3G6</accession>
<organism evidence="2 3">
    <name type="scientific">Streptomyces kaniharaensis</name>
    <dbReference type="NCBI Taxonomy" id="212423"/>
    <lineage>
        <taxon>Bacteria</taxon>
        <taxon>Bacillati</taxon>
        <taxon>Actinomycetota</taxon>
        <taxon>Actinomycetes</taxon>
        <taxon>Kitasatosporales</taxon>
        <taxon>Streptomycetaceae</taxon>
        <taxon>Streptomyces</taxon>
    </lineage>
</organism>
<dbReference type="Proteomes" id="UP000450000">
    <property type="component" value="Unassembled WGS sequence"/>
</dbReference>
<reference evidence="2 3" key="1">
    <citation type="submission" date="2019-09" db="EMBL/GenBank/DDBJ databases">
        <title>Genome Sequences of Streptomyces kaniharaensis ATCC 21070.</title>
        <authorList>
            <person name="Zhu W."/>
            <person name="De Crecy-Lagard V."/>
            <person name="Richards N.G."/>
        </authorList>
    </citation>
    <scope>NUCLEOTIDE SEQUENCE [LARGE SCALE GENOMIC DNA]</scope>
    <source>
        <strain evidence="2 3">SF-557</strain>
    </source>
</reference>